<dbReference type="PANTHER" id="PTHR43433">
    <property type="entry name" value="HYDROLASE, ALPHA/BETA FOLD FAMILY PROTEIN"/>
    <property type="match status" value="1"/>
</dbReference>
<dbReference type="Proteomes" id="UP001518989">
    <property type="component" value="Unassembled WGS sequence"/>
</dbReference>
<dbReference type="PANTHER" id="PTHR43433:SF5">
    <property type="entry name" value="AB HYDROLASE-1 DOMAIN-CONTAINING PROTEIN"/>
    <property type="match status" value="1"/>
</dbReference>
<dbReference type="Pfam" id="PF00561">
    <property type="entry name" value="Abhydrolase_1"/>
    <property type="match status" value="2"/>
</dbReference>
<dbReference type="InterPro" id="IPR050471">
    <property type="entry name" value="AB_hydrolase"/>
</dbReference>
<sequence>MNCLTDAVIAHAFAQVGNRRVHYARGGEGPPLIMLHAAPCSAKVMRPIQKVFATRFTTFAFDLPGCGLSDPLPAGPLATEDLADAILATLDALGLGRVLAYGRHTGAGVAVELAHRHPERVAMVLTDGFPVFAAPMSEQRIHENLPPIVPRWDGTHLLWCWYRYREQHIFAPWDRPLAECRADTDVPDPDFLHRGTVELLEAGDEYRRIFASAFRHAGLGMIGALQVPVCFGTRPGDSLHSSRTLYPPEAWTEVLPREQIAAAMREREILSRHAQGLPAAPPHAGRLAPGPGGIDYLQTPAGETLVRAYGLERERMPVVVLHDIPGASALDDALLRELGTLRPSIGFDLSGLGESAPPPGQAISVGLWVEQLRAVCRSLGLERVHLLAQGAAAAVAAEAALAAPGLVAGLTLRSPPILTPALRRDFLDHPIPAADPVEDGSHLLRLWHQLRDQELFFPWFRRTRDHARGNAPRLQPEALQARARACLKQPHSLAPAWATAMAYPLEQRLAQLRAAVALASHPADIFAPRAAAAASFLGREALPMPEDAGLAASTLDQSIGP</sequence>
<evidence type="ECO:0000313" key="2">
    <source>
        <dbReference type="EMBL" id="MBO1080708.1"/>
    </source>
</evidence>
<protein>
    <submittedName>
        <fullName evidence="2">Alpha/beta fold hydrolase</fullName>
    </submittedName>
</protein>
<dbReference type="GO" id="GO:0016787">
    <property type="term" value="F:hydrolase activity"/>
    <property type="evidence" value="ECO:0007669"/>
    <property type="project" value="UniProtKB-KW"/>
</dbReference>
<name>A0ABS3KTB7_9PROT</name>
<dbReference type="InterPro" id="IPR029058">
    <property type="entry name" value="AB_hydrolase_fold"/>
</dbReference>
<dbReference type="Gene3D" id="3.40.50.1820">
    <property type="entry name" value="alpha/beta hydrolase"/>
    <property type="match status" value="2"/>
</dbReference>
<dbReference type="InterPro" id="IPR000073">
    <property type="entry name" value="AB_hydrolase_1"/>
</dbReference>
<accession>A0ABS3KTB7</accession>
<proteinExistence type="predicted"/>
<dbReference type="SUPFAM" id="SSF53474">
    <property type="entry name" value="alpha/beta-Hydrolases"/>
    <property type="match status" value="2"/>
</dbReference>
<dbReference type="EMBL" id="JACTNG010000010">
    <property type="protein sequence ID" value="MBO1080708.1"/>
    <property type="molecule type" value="Genomic_DNA"/>
</dbReference>
<keyword evidence="2" id="KW-0378">Hydrolase</keyword>
<reference evidence="2 3" key="1">
    <citation type="submission" date="2020-09" db="EMBL/GenBank/DDBJ databases">
        <title>Roseomonas.</title>
        <authorList>
            <person name="Zhu W."/>
        </authorList>
    </citation>
    <scope>NUCLEOTIDE SEQUENCE [LARGE SCALE GENOMIC DNA]</scope>
    <source>
        <strain evidence="2 3">573</strain>
    </source>
</reference>
<evidence type="ECO:0000259" key="1">
    <source>
        <dbReference type="Pfam" id="PF00561"/>
    </source>
</evidence>
<dbReference type="RefSeq" id="WP_207418891.1">
    <property type="nucleotide sequence ID" value="NZ_CP061177.1"/>
</dbReference>
<feature type="domain" description="AB hydrolase-1" evidence="1">
    <location>
        <begin position="30"/>
        <end position="132"/>
    </location>
</feature>
<feature type="domain" description="AB hydrolase-1" evidence="1">
    <location>
        <begin position="317"/>
        <end position="420"/>
    </location>
</feature>
<gene>
    <name evidence="2" type="ORF">IAI61_16815</name>
</gene>
<organism evidence="2 3">
    <name type="scientific">Roseomonas haemaphysalidis</name>
    <dbReference type="NCBI Taxonomy" id="2768162"/>
    <lineage>
        <taxon>Bacteria</taxon>
        <taxon>Pseudomonadati</taxon>
        <taxon>Pseudomonadota</taxon>
        <taxon>Alphaproteobacteria</taxon>
        <taxon>Acetobacterales</taxon>
        <taxon>Roseomonadaceae</taxon>
        <taxon>Roseomonas</taxon>
    </lineage>
</organism>
<comment type="caution">
    <text evidence="2">The sequence shown here is derived from an EMBL/GenBank/DDBJ whole genome shotgun (WGS) entry which is preliminary data.</text>
</comment>
<evidence type="ECO:0000313" key="3">
    <source>
        <dbReference type="Proteomes" id="UP001518989"/>
    </source>
</evidence>
<keyword evidence="3" id="KW-1185">Reference proteome</keyword>